<feature type="domain" description="AMP-binding enzyme C-terminal" evidence="6">
    <location>
        <begin position="205"/>
        <end position="282"/>
    </location>
</feature>
<dbReference type="GO" id="GO:0005524">
    <property type="term" value="F:ATP binding"/>
    <property type="evidence" value="ECO:0007669"/>
    <property type="project" value="UniProtKB-KW"/>
</dbReference>
<dbReference type="Proteomes" id="UP001359559">
    <property type="component" value="Unassembled WGS sequence"/>
</dbReference>
<comment type="similarity">
    <text evidence="2">Belongs to the ATP-dependent AMP-binding enzyme family.</text>
</comment>
<dbReference type="Gene3D" id="3.40.50.12780">
    <property type="entry name" value="N-terminal domain of ligase-like"/>
    <property type="match status" value="1"/>
</dbReference>
<evidence type="ECO:0000256" key="4">
    <source>
        <dbReference type="ARBA" id="ARBA00022741"/>
    </source>
</evidence>
<dbReference type="GO" id="GO:0005829">
    <property type="term" value="C:cytosol"/>
    <property type="evidence" value="ECO:0007669"/>
    <property type="project" value="UniProtKB-SubCell"/>
</dbReference>
<organism evidence="7 8">
    <name type="scientific">Clitoria ternatea</name>
    <name type="common">Butterfly pea</name>
    <dbReference type="NCBI Taxonomy" id="43366"/>
    <lineage>
        <taxon>Eukaryota</taxon>
        <taxon>Viridiplantae</taxon>
        <taxon>Streptophyta</taxon>
        <taxon>Embryophyta</taxon>
        <taxon>Tracheophyta</taxon>
        <taxon>Spermatophyta</taxon>
        <taxon>Magnoliopsida</taxon>
        <taxon>eudicotyledons</taxon>
        <taxon>Gunneridae</taxon>
        <taxon>Pentapetalae</taxon>
        <taxon>rosids</taxon>
        <taxon>fabids</taxon>
        <taxon>Fabales</taxon>
        <taxon>Fabaceae</taxon>
        <taxon>Papilionoideae</taxon>
        <taxon>50 kb inversion clade</taxon>
        <taxon>NPAAA clade</taxon>
        <taxon>indigoferoid/millettioid clade</taxon>
        <taxon>Phaseoleae</taxon>
        <taxon>Clitoria</taxon>
    </lineage>
</organism>
<sequence>MVGAVLNSINTSLDANNIATILQHSEARMLFVDYEYVPKAKETFELLEGSTQNSHSPYPLVIFIDDINSSTNIKFGESEYEQLVQKESTGKGLVCEWQHEWNKLPKHEQAMLKARQGISAMAFADVDVKRLDTMENVARDRKTTGEIVLKGSGIMKGYFKDSESTLNVWFHTRDAGVIHKDGYTEIKDRTEDLIISRGENINSVELESVIYGHPSLLEVAVVAMPHPKWGETPSAFVVLNAKNYHNVTEADIIEYCRKNMSHFMVPRMVKFVEELPKTSTGKVQKSELGKVQKTSCLFSQLDQNMGAAIVPNCLRSLSLITKHEQNKEGTNGLFCL</sequence>
<proteinExistence type="inferred from homology"/>
<comment type="caution">
    <text evidence="7">The sequence shown here is derived from an EMBL/GenBank/DDBJ whole genome shotgun (WGS) entry which is preliminary data.</text>
</comment>
<name>A0AAN9PKJ5_CLITE</name>
<dbReference type="PANTHER" id="PTHR43859">
    <property type="entry name" value="ACYL-ACTIVATING ENZYME"/>
    <property type="match status" value="1"/>
</dbReference>
<accession>A0AAN9PKJ5</accession>
<evidence type="ECO:0000256" key="1">
    <source>
        <dbReference type="ARBA" id="ARBA00004514"/>
    </source>
</evidence>
<reference evidence="7 8" key="1">
    <citation type="submission" date="2024-01" db="EMBL/GenBank/DDBJ databases">
        <title>The genomes of 5 underutilized Papilionoideae crops provide insights into root nodulation and disease resistance.</title>
        <authorList>
            <person name="Yuan L."/>
        </authorList>
    </citation>
    <scope>NUCLEOTIDE SEQUENCE [LARGE SCALE GENOMIC DNA]</scope>
    <source>
        <strain evidence="7">LY-2023</strain>
        <tissue evidence="7">Leaf</tissue>
    </source>
</reference>
<dbReference type="Pfam" id="PF13193">
    <property type="entry name" value="AMP-binding_C"/>
    <property type="match status" value="1"/>
</dbReference>
<protein>
    <recommendedName>
        <fullName evidence="6">AMP-binding enzyme C-terminal domain-containing protein</fullName>
    </recommendedName>
</protein>
<evidence type="ECO:0000256" key="3">
    <source>
        <dbReference type="ARBA" id="ARBA00022598"/>
    </source>
</evidence>
<comment type="subcellular location">
    <subcellularLocation>
        <location evidence="1">Cytoplasm</location>
        <location evidence="1">Cytosol</location>
    </subcellularLocation>
</comment>
<keyword evidence="3" id="KW-0436">Ligase</keyword>
<dbReference type="PANTHER" id="PTHR43859:SF2">
    <property type="entry name" value="BUTYRATE--COA LIGASE AAE11, PEROXISOMAL"/>
    <property type="match status" value="1"/>
</dbReference>
<evidence type="ECO:0000256" key="5">
    <source>
        <dbReference type="ARBA" id="ARBA00022840"/>
    </source>
</evidence>
<keyword evidence="4" id="KW-0547">Nucleotide-binding</keyword>
<gene>
    <name evidence="7" type="ORF">RJT34_11465</name>
</gene>
<evidence type="ECO:0000313" key="7">
    <source>
        <dbReference type="EMBL" id="KAK7300617.1"/>
    </source>
</evidence>
<dbReference type="SUPFAM" id="SSF56801">
    <property type="entry name" value="Acetyl-CoA synthetase-like"/>
    <property type="match status" value="1"/>
</dbReference>
<dbReference type="EMBL" id="JAYKXN010000003">
    <property type="protein sequence ID" value="KAK7300617.1"/>
    <property type="molecule type" value="Genomic_DNA"/>
</dbReference>
<dbReference type="AlphaFoldDB" id="A0AAN9PKJ5"/>
<dbReference type="GO" id="GO:0031956">
    <property type="term" value="F:medium-chain fatty acid-CoA ligase activity"/>
    <property type="evidence" value="ECO:0007669"/>
    <property type="project" value="UniProtKB-ARBA"/>
</dbReference>
<evidence type="ECO:0000259" key="6">
    <source>
        <dbReference type="Pfam" id="PF13193"/>
    </source>
</evidence>
<keyword evidence="5" id="KW-0067">ATP-binding</keyword>
<dbReference type="InterPro" id="IPR025110">
    <property type="entry name" value="AMP-bd_C"/>
</dbReference>
<dbReference type="FunFam" id="3.30.300.30:FF:000008">
    <property type="entry name" value="2,3-dihydroxybenzoate-AMP ligase"/>
    <property type="match status" value="1"/>
</dbReference>
<keyword evidence="8" id="KW-1185">Reference proteome</keyword>
<dbReference type="Gene3D" id="3.30.300.30">
    <property type="match status" value="1"/>
</dbReference>
<evidence type="ECO:0000313" key="8">
    <source>
        <dbReference type="Proteomes" id="UP001359559"/>
    </source>
</evidence>
<dbReference type="InterPro" id="IPR045851">
    <property type="entry name" value="AMP-bd_C_sf"/>
</dbReference>
<evidence type="ECO:0000256" key="2">
    <source>
        <dbReference type="ARBA" id="ARBA00006432"/>
    </source>
</evidence>
<dbReference type="InterPro" id="IPR042099">
    <property type="entry name" value="ANL_N_sf"/>
</dbReference>